<dbReference type="Pfam" id="PF12804">
    <property type="entry name" value="NTP_transf_3"/>
    <property type="match status" value="1"/>
</dbReference>
<evidence type="ECO:0000313" key="12">
    <source>
        <dbReference type="EMBL" id="MDT0583519.1"/>
    </source>
</evidence>
<keyword evidence="7" id="KW-0460">Magnesium</keyword>
<dbReference type="Proteomes" id="UP001249020">
    <property type="component" value="Unassembled WGS sequence"/>
</dbReference>
<keyword evidence="8" id="KW-0718">Serine biosynthesis</keyword>
<evidence type="ECO:0000256" key="9">
    <source>
        <dbReference type="ARBA" id="ARBA00048138"/>
    </source>
</evidence>
<keyword evidence="13" id="KW-1185">Reference proteome</keyword>
<dbReference type="SUPFAM" id="SSF56784">
    <property type="entry name" value="HAD-like"/>
    <property type="match status" value="1"/>
</dbReference>
<evidence type="ECO:0000256" key="10">
    <source>
        <dbReference type="ARBA" id="ARBA00048523"/>
    </source>
</evidence>
<dbReference type="AlphaFoldDB" id="A0AAW8R481"/>
<dbReference type="GO" id="GO:0005737">
    <property type="term" value="C:cytoplasm"/>
    <property type="evidence" value="ECO:0007669"/>
    <property type="project" value="TreeGrafter"/>
</dbReference>
<evidence type="ECO:0000256" key="6">
    <source>
        <dbReference type="ARBA" id="ARBA00022801"/>
    </source>
</evidence>
<dbReference type="PANTHER" id="PTHR43344:SF2">
    <property type="entry name" value="PHOSPHOSERINE PHOSPHATASE"/>
    <property type="match status" value="1"/>
</dbReference>
<evidence type="ECO:0000256" key="7">
    <source>
        <dbReference type="ARBA" id="ARBA00022842"/>
    </source>
</evidence>
<dbReference type="GO" id="GO:0036424">
    <property type="term" value="F:L-phosphoserine phosphatase activity"/>
    <property type="evidence" value="ECO:0007669"/>
    <property type="project" value="TreeGrafter"/>
</dbReference>
<sequence length="425" mass="47442">MEVTKPMPSKSKTIFIFDLDGTVTKQETLPLIANSFGLEDEINALTEQTIAGNIPFVESFIQRVAILGKLDVNEVNQLLSNVKLFEGIAEFINTRHEQCVIATGNCCEWVSGLASRLSCECYSSSAIVENNKIVKLKSILKKESIVKRYQAEGYQVVFIGDGNNDMEAMRQADIAIACGLTHYPANSIMSVADYAVFNECSLLRLLHQINHAQQGTSVVLSCAGIGSRLGLAKTKALIEVGGKKLIHFQLEVFEKVEDLRVVVGFQARSVIQAVLDKREDVIFVYNHDYFQTKTGTSFFLGSRHANEFCVAWDGDLVVHPDDVDHCIDFDGEYVGCSDIVSEDAVFIKTDDNKNVIAFALDNGDFEWSGPAKIKRDNIKYLSTNVFNQIEGLLPLPYLKIRAQDIDTYEDYKNAIKFIESWSNEK</sequence>
<dbReference type="InterPro" id="IPR029044">
    <property type="entry name" value="Nucleotide-diphossugar_trans"/>
</dbReference>
<feature type="domain" description="MobA-like NTP transferase" evidence="11">
    <location>
        <begin position="222"/>
        <end position="324"/>
    </location>
</feature>
<reference evidence="12 13" key="1">
    <citation type="submission" date="2023-09" db="EMBL/GenBank/DDBJ databases">
        <authorList>
            <person name="Rey-Velasco X."/>
        </authorList>
    </citation>
    <scope>NUCLEOTIDE SEQUENCE [LARGE SCALE GENOMIC DNA]</scope>
    <source>
        <strain evidence="12 13">W409</strain>
    </source>
</reference>
<dbReference type="Gene3D" id="3.40.50.1000">
    <property type="entry name" value="HAD superfamily/HAD-like"/>
    <property type="match status" value="1"/>
</dbReference>
<dbReference type="GO" id="GO:0016779">
    <property type="term" value="F:nucleotidyltransferase activity"/>
    <property type="evidence" value="ECO:0007669"/>
    <property type="project" value="UniProtKB-ARBA"/>
</dbReference>
<dbReference type="InterPro" id="IPR050582">
    <property type="entry name" value="HAD-like_SerB"/>
</dbReference>
<dbReference type="GO" id="GO:0000287">
    <property type="term" value="F:magnesium ion binding"/>
    <property type="evidence" value="ECO:0007669"/>
    <property type="project" value="TreeGrafter"/>
</dbReference>
<comment type="caution">
    <text evidence="12">The sequence shown here is derived from an EMBL/GenBank/DDBJ whole genome shotgun (WGS) entry which is preliminary data.</text>
</comment>
<dbReference type="InterPro" id="IPR036412">
    <property type="entry name" value="HAD-like_sf"/>
</dbReference>
<dbReference type="GO" id="GO:0006564">
    <property type="term" value="P:L-serine biosynthetic process"/>
    <property type="evidence" value="ECO:0007669"/>
    <property type="project" value="UniProtKB-KW"/>
</dbReference>
<dbReference type="PANTHER" id="PTHR43344">
    <property type="entry name" value="PHOSPHOSERINE PHOSPHATASE"/>
    <property type="match status" value="1"/>
</dbReference>
<gene>
    <name evidence="12" type="ORF">RM544_13300</name>
</gene>
<comment type="catalytic activity">
    <reaction evidence="9">
        <text>O-phospho-L-serine + H2O = L-serine + phosphate</text>
        <dbReference type="Rhea" id="RHEA:21208"/>
        <dbReference type="ChEBI" id="CHEBI:15377"/>
        <dbReference type="ChEBI" id="CHEBI:33384"/>
        <dbReference type="ChEBI" id="CHEBI:43474"/>
        <dbReference type="ChEBI" id="CHEBI:57524"/>
        <dbReference type="EC" id="3.1.3.3"/>
    </reaction>
</comment>
<dbReference type="RefSeq" id="WP_311362288.1">
    <property type="nucleotide sequence ID" value="NZ_JAVRIE010000005.1"/>
</dbReference>
<keyword evidence="5" id="KW-0479">Metal-binding</keyword>
<dbReference type="Gene3D" id="1.10.150.210">
    <property type="entry name" value="Phosphoserine phosphatase, domain 2"/>
    <property type="match status" value="1"/>
</dbReference>
<dbReference type="InterPro" id="IPR023214">
    <property type="entry name" value="HAD_sf"/>
</dbReference>
<evidence type="ECO:0000256" key="2">
    <source>
        <dbReference type="ARBA" id="ARBA00005135"/>
    </source>
</evidence>
<protein>
    <recommendedName>
        <fullName evidence="3">phosphoserine phosphatase</fullName>
        <ecNumber evidence="3">3.1.3.3</ecNumber>
    </recommendedName>
</protein>
<dbReference type="Gene3D" id="3.90.550.10">
    <property type="entry name" value="Spore Coat Polysaccharide Biosynthesis Protein SpsA, Chain A"/>
    <property type="match status" value="1"/>
</dbReference>
<dbReference type="EC" id="3.1.3.3" evidence="3"/>
<comment type="cofactor">
    <cofactor evidence="1">
        <name>Mg(2+)</name>
        <dbReference type="ChEBI" id="CHEBI:18420"/>
    </cofactor>
</comment>
<proteinExistence type="predicted"/>
<comment type="catalytic activity">
    <reaction evidence="10">
        <text>O-phospho-D-serine + H2O = D-serine + phosphate</text>
        <dbReference type="Rhea" id="RHEA:24873"/>
        <dbReference type="ChEBI" id="CHEBI:15377"/>
        <dbReference type="ChEBI" id="CHEBI:35247"/>
        <dbReference type="ChEBI" id="CHEBI:43474"/>
        <dbReference type="ChEBI" id="CHEBI:58680"/>
        <dbReference type="EC" id="3.1.3.3"/>
    </reaction>
</comment>
<keyword evidence="6" id="KW-0378">Hydrolase</keyword>
<dbReference type="NCBIfam" id="TIGR01488">
    <property type="entry name" value="HAD-SF-IB"/>
    <property type="match status" value="1"/>
</dbReference>
<comment type="pathway">
    <text evidence="2">Amino-acid biosynthesis; L-serine biosynthesis; L-serine from 3-phospho-D-glycerate: step 3/3.</text>
</comment>
<evidence type="ECO:0000256" key="5">
    <source>
        <dbReference type="ARBA" id="ARBA00022723"/>
    </source>
</evidence>
<evidence type="ECO:0000256" key="8">
    <source>
        <dbReference type="ARBA" id="ARBA00023299"/>
    </source>
</evidence>
<evidence type="ECO:0000256" key="4">
    <source>
        <dbReference type="ARBA" id="ARBA00022605"/>
    </source>
</evidence>
<evidence type="ECO:0000256" key="3">
    <source>
        <dbReference type="ARBA" id="ARBA00012640"/>
    </source>
</evidence>
<organism evidence="12 13">
    <name type="scientific">Brumicola blandensis</name>
    <dbReference type="NCBI Taxonomy" id="3075611"/>
    <lineage>
        <taxon>Bacteria</taxon>
        <taxon>Pseudomonadati</taxon>
        <taxon>Pseudomonadota</taxon>
        <taxon>Gammaproteobacteria</taxon>
        <taxon>Alteromonadales</taxon>
        <taxon>Alteromonadaceae</taxon>
        <taxon>Brumicola</taxon>
    </lineage>
</organism>
<accession>A0AAW8R481</accession>
<evidence type="ECO:0000313" key="13">
    <source>
        <dbReference type="Proteomes" id="UP001249020"/>
    </source>
</evidence>
<name>A0AAW8R481_9ALTE</name>
<keyword evidence="4" id="KW-0028">Amino-acid biosynthesis</keyword>
<dbReference type="SUPFAM" id="SSF53448">
    <property type="entry name" value="Nucleotide-diphospho-sugar transferases"/>
    <property type="match status" value="1"/>
</dbReference>
<evidence type="ECO:0000259" key="11">
    <source>
        <dbReference type="Pfam" id="PF12804"/>
    </source>
</evidence>
<dbReference type="InterPro" id="IPR025877">
    <property type="entry name" value="MobA-like_NTP_Trfase"/>
</dbReference>
<evidence type="ECO:0000256" key="1">
    <source>
        <dbReference type="ARBA" id="ARBA00001946"/>
    </source>
</evidence>
<dbReference type="EMBL" id="JAVRIE010000005">
    <property type="protein sequence ID" value="MDT0583519.1"/>
    <property type="molecule type" value="Genomic_DNA"/>
</dbReference>
<dbReference type="Pfam" id="PF00702">
    <property type="entry name" value="Hydrolase"/>
    <property type="match status" value="1"/>
</dbReference>